<accession>A0A453T7S9</accession>
<reference evidence="3" key="2">
    <citation type="journal article" date="2017" name="Nat. Plants">
        <title>The Aegilops tauschii genome reveals multiple impacts of transposons.</title>
        <authorList>
            <person name="Zhao G."/>
            <person name="Zou C."/>
            <person name="Li K."/>
            <person name="Wang K."/>
            <person name="Li T."/>
            <person name="Gao L."/>
            <person name="Zhang X."/>
            <person name="Wang H."/>
            <person name="Yang Z."/>
            <person name="Liu X."/>
            <person name="Jiang W."/>
            <person name="Mao L."/>
            <person name="Kong X."/>
            <person name="Jiao Y."/>
            <person name="Jia J."/>
        </authorList>
    </citation>
    <scope>NUCLEOTIDE SEQUENCE [LARGE SCALE GENOMIC DNA]</scope>
    <source>
        <strain evidence="3">cv. AL8/78</strain>
    </source>
</reference>
<evidence type="ECO:0000256" key="1">
    <source>
        <dbReference type="SAM" id="MobiDB-lite"/>
    </source>
</evidence>
<sequence>YFHRSKLIDATLVQHKYNFPTRGSSFELECAVGASFLALFPSQDQKLRALPRDRPQKKNPGAKCSRSSALPAGGASAVPRDAKAAAS</sequence>
<dbReference type="AlphaFoldDB" id="A0A453T7S9"/>
<evidence type="ECO:0000313" key="3">
    <source>
        <dbReference type="Proteomes" id="UP000015105"/>
    </source>
</evidence>
<organism evidence="2 3">
    <name type="scientific">Aegilops tauschii subsp. strangulata</name>
    <name type="common">Goatgrass</name>
    <dbReference type="NCBI Taxonomy" id="200361"/>
    <lineage>
        <taxon>Eukaryota</taxon>
        <taxon>Viridiplantae</taxon>
        <taxon>Streptophyta</taxon>
        <taxon>Embryophyta</taxon>
        <taxon>Tracheophyta</taxon>
        <taxon>Spermatophyta</taxon>
        <taxon>Magnoliopsida</taxon>
        <taxon>Liliopsida</taxon>
        <taxon>Poales</taxon>
        <taxon>Poaceae</taxon>
        <taxon>BOP clade</taxon>
        <taxon>Pooideae</taxon>
        <taxon>Triticodae</taxon>
        <taxon>Triticeae</taxon>
        <taxon>Triticinae</taxon>
        <taxon>Aegilops</taxon>
    </lineage>
</organism>
<dbReference type="EnsemblPlants" id="AET7Gv21281500.1">
    <property type="protein sequence ID" value="AET7Gv21281500.1"/>
    <property type="gene ID" value="AET7Gv21281500"/>
</dbReference>
<dbReference type="Gramene" id="AET7Gv21281500.1">
    <property type="protein sequence ID" value="AET7Gv21281500.1"/>
    <property type="gene ID" value="AET7Gv21281500"/>
</dbReference>
<evidence type="ECO:0000313" key="2">
    <source>
        <dbReference type="EnsemblPlants" id="AET7Gv21281500.1"/>
    </source>
</evidence>
<reference evidence="2" key="5">
    <citation type="journal article" date="2021" name="G3 (Bethesda)">
        <title>Aegilops tauschii genome assembly Aet v5.0 features greater sequence contiguity and improved annotation.</title>
        <authorList>
            <person name="Wang L."/>
            <person name="Zhu T."/>
            <person name="Rodriguez J.C."/>
            <person name="Deal K.R."/>
            <person name="Dubcovsky J."/>
            <person name="McGuire P.E."/>
            <person name="Lux T."/>
            <person name="Spannagl M."/>
            <person name="Mayer K.F.X."/>
            <person name="Baldrich P."/>
            <person name="Meyers B.C."/>
            <person name="Huo N."/>
            <person name="Gu Y.Q."/>
            <person name="Zhou H."/>
            <person name="Devos K.M."/>
            <person name="Bennetzen J.L."/>
            <person name="Unver T."/>
            <person name="Budak H."/>
            <person name="Gulick P.J."/>
            <person name="Galiba G."/>
            <person name="Kalapos B."/>
            <person name="Nelson D.R."/>
            <person name="Li P."/>
            <person name="You F.M."/>
            <person name="Luo M.C."/>
            <person name="Dvorak J."/>
        </authorList>
    </citation>
    <scope>NUCLEOTIDE SEQUENCE [LARGE SCALE GENOMIC DNA]</scope>
    <source>
        <strain evidence="2">cv. AL8/78</strain>
    </source>
</reference>
<dbReference type="Proteomes" id="UP000015105">
    <property type="component" value="Chromosome 7D"/>
</dbReference>
<reference evidence="2" key="4">
    <citation type="submission" date="2019-03" db="UniProtKB">
        <authorList>
            <consortium name="EnsemblPlants"/>
        </authorList>
    </citation>
    <scope>IDENTIFICATION</scope>
</reference>
<keyword evidence="3" id="KW-1185">Reference proteome</keyword>
<name>A0A453T7S9_AEGTS</name>
<protein>
    <submittedName>
        <fullName evidence="2">Uncharacterized protein</fullName>
    </submittedName>
</protein>
<proteinExistence type="predicted"/>
<reference evidence="2" key="3">
    <citation type="journal article" date="2017" name="Nature">
        <title>Genome sequence of the progenitor of the wheat D genome Aegilops tauschii.</title>
        <authorList>
            <person name="Luo M.C."/>
            <person name="Gu Y.Q."/>
            <person name="Puiu D."/>
            <person name="Wang H."/>
            <person name="Twardziok S.O."/>
            <person name="Deal K.R."/>
            <person name="Huo N."/>
            <person name="Zhu T."/>
            <person name="Wang L."/>
            <person name="Wang Y."/>
            <person name="McGuire P.E."/>
            <person name="Liu S."/>
            <person name="Long H."/>
            <person name="Ramasamy R.K."/>
            <person name="Rodriguez J.C."/>
            <person name="Van S.L."/>
            <person name="Yuan L."/>
            <person name="Wang Z."/>
            <person name="Xia Z."/>
            <person name="Xiao L."/>
            <person name="Anderson O.D."/>
            <person name="Ouyang S."/>
            <person name="Liang Y."/>
            <person name="Zimin A.V."/>
            <person name="Pertea G."/>
            <person name="Qi P."/>
            <person name="Bennetzen J.L."/>
            <person name="Dai X."/>
            <person name="Dawson M.W."/>
            <person name="Muller H.G."/>
            <person name="Kugler K."/>
            <person name="Rivarola-Duarte L."/>
            <person name="Spannagl M."/>
            <person name="Mayer K.F.X."/>
            <person name="Lu F.H."/>
            <person name="Bevan M.W."/>
            <person name="Leroy P."/>
            <person name="Li P."/>
            <person name="You F.M."/>
            <person name="Sun Q."/>
            <person name="Liu Z."/>
            <person name="Lyons E."/>
            <person name="Wicker T."/>
            <person name="Salzberg S.L."/>
            <person name="Devos K.M."/>
            <person name="Dvorak J."/>
        </authorList>
    </citation>
    <scope>NUCLEOTIDE SEQUENCE [LARGE SCALE GENOMIC DNA]</scope>
    <source>
        <strain evidence="2">cv. AL8/78</strain>
    </source>
</reference>
<feature type="region of interest" description="Disordered" evidence="1">
    <location>
        <begin position="48"/>
        <end position="87"/>
    </location>
</feature>
<reference evidence="3" key="1">
    <citation type="journal article" date="2014" name="Science">
        <title>Ancient hybridizations among the ancestral genomes of bread wheat.</title>
        <authorList>
            <consortium name="International Wheat Genome Sequencing Consortium,"/>
            <person name="Marcussen T."/>
            <person name="Sandve S.R."/>
            <person name="Heier L."/>
            <person name="Spannagl M."/>
            <person name="Pfeifer M."/>
            <person name="Jakobsen K.S."/>
            <person name="Wulff B.B."/>
            <person name="Steuernagel B."/>
            <person name="Mayer K.F."/>
            <person name="Olsen O.A."/>
        </authorList>
    </citation>
    <scope>NUCLEOTIDE SEQUENCE [LARGE SCALE GENOMIC DNA]</scope>
    <source>
        <strain evidence="3">cv. AL8/78</strain>
    </source>
</reference>